<sequence>MENYDIMRDFRSSHKENDIRKQMQLQSSLTGSDFVEIKLTIIDICWTRQRVIVPPVGAGLCLLVEQSTRRTEEPEVSYSTAGDSYAHMKRLAARFSISVRNQ</sequence>
<protein>
    <submittedName>
        <fullName evidence="1">Uncharacterized protein</fullName>
    </submittedName>
</protein>
<reference evidence="1 2" key="1">
    <citation type="submission" date="2017-07" db="EMBL/GenBank/DDBJ databases">
        <authorList>
            <person name="Talla V."/>
            <person name="Backstrom N."/>
        </authorList>
    </citation>
    <scope>NUCLEOTIDE SEQUENCE [LARGE SCALE GENOMIC DNA]</scope>
</reference>
<gene>
    <name evidence="1" type="ORF">LSINAPIS_LOCUS8564</name>
</gene>
<dbReference type="AlphaFoldDB" id="A0A5E4QJG4"/>
<proteinExistence type="predicted"/>
<dbReference type="Proteomes" id="UP000324832">
    <property type="component" value="Unassembled WGS sequence"/>
</dbReference>
<evidence type="ECO:0000313" key="2">
    <source>
        <dbReference type="Proteomes" id="UP000324832"/>
    </source>
</evidence>
<name>A0A5E4QJG4_9NEOP</name>
<evidence type="ECO:0000313" key="1">
    <source>
        <dbReference type="EMBL" id="VVC97238.1"/>
    </source>
</evidence>
<organism evidence="1 2">
    <name type="scientific">Leptidea sinapis</name>
    <dbReference type="NCBI Taxonomy" id="189913"/>
    <lineage>
        <taxon>Eukaryota</taxon>
        <taxon>Metazoa</taxon>
        <taxon>Ecdysozoa</taxon>
        <taxon>Arthropoda</taxon>
        <taxon>Hexapoda</taxon>
        <taxon>Insecta</taxon>
        <taxon>Pterygota</taxon>
        <taxon>Neoptera</taxon>
        <taxon>Endopterygota</taxon>
        <taxon>Lepidoptera</taxon>
        <taxon>Glossata</taxon>
        <taxon>Ditrysia</taxon>
        <taxon>Papilionoidea</taxon>
        <taxon>Pieridae</taxon>
        <taxon>Dismorphiinae</taxon>
        <taxon>Leptidea</taxon>
    </lineage>
</organism>
<accession>A0A5E4QJG4</accession>
<dbReference type="EMBL" id="FZQP02003101">
    <property type="protein sequence ID" value="VVC97238.1"/>
    <property type="molecule type" value="Genomic_DNA"/>
</dbReference>
<keyword evidence="2" id="KW-1185">Reference proteome</keyword>